<dbReference type="PANTHER" id="PTHR44229">
    <property type="entry name" value="15-HYDROXYPROSTAGLANDIN DEHYDROGENASE [NAD(+)]"/>
    <property type="match status" value="1"/>
</dbReference>
<dbReference type="GeneID" id="28740677"/>
<evidence type="ECO:0000256" key="2">
    <source>
        <dbReference type="ARBA" id="ARBA00023002"/>
    </source>
</evidence>
<dbReference type="EMBL" id="LFJN01000003">
    <property type="protein sequence ID" value="KPI44433.1"/>
    <property type="molecule type" value="Genomic_DNA"/>
</dbReference>
<dbReference type="Proteomes" id="UP000038010">
    <property type="component" value="Unassembled WGS sequence"/>
</dbReference>
<comment type="caution">
    <text evidence="3">The sequence shown here is derived from an EMBL/GenBank/DDBJ whole genome shotgun (WGS) entry which is preliminary data.</text>
</comment>
<name>A0A0N1HG51_9EURO</name>
<dbReference type="PRINTS" id="PR00081">
    <property type="entry name" value="GDHRDH"/>
</dbReference>
<dbReference type="InterPro" id="IPR036291">
    <property type="entry name" value="NAD(P)-bd_dom_sf"/>
</dbReference>
<dbReference type="OrthoDB" id="5371740at2759"/>
<accession>A0A0N1HG51</accession>
<sequence length="311" mass="33710">MTTKSGQSGFSRGPINCTITGPKNDLKGKVAIVTGGSNGIGAEYVKRLVQAGARVCIGDVDEAGALALQEKFGADQVSFSKCSVTSWEDQVALFREARTHTGNIDIVIANAGIAAEDEINIRDYELDVKVPPKPELRTLNINLIGVFYTTKLALHQFQRQRRTDAKAESVLILQGSLAGYLSIPNVPQYNASKYGLRGMLRALVLSSPSYGTRVNYIAPWFISTAILSPRMQGVLASTADGFATIEDAGSAMMRVVSFEEKNHGRTLAVVPRVHSKEMGYVDLDQDDFGPKESFLGLMQERLLGLKPPSNL</sequence>
<dbReference type="GO" id="GO:0005737">
    <property type="term" value="C:cytoplasm"/>
    <property type="evidence" value="ECO:0007669"/>
    <property type="project" value="TreeGrafter"/>
</dbReference>
<organism evidence="3 4">
    <name type="scientific">Cyphellophora attinorum</name>
    <dbReference type="NCBI Taxonomy" id="1664694"/>
    <lineage>
        <taxon>Eukaryota</taxon>
        <taxon>Fungi</taxon>
        <taxon>Dikarya</taxon>
        <taxon>Ascomycota</taxon>
        <taxon>Pezizomycotina</taxon>
        <taxon>Eurotiomycetes</taxon>
        <taxon>Chaetothyriomycetidae</taxon>
        <taxon>Chaetothyriales</taxon>
        <taxon>Cyphellophoraceae</taxon>
        <taxon>Cyphellophora</taxon>
    </lineage>
</organism>
<evidence type="ECO:0000256" key="1">
    <source>
        <dbReference type="ARBA" id="ARBA00006484"/>
    </source>
</evidence>
<dbReference type="GO" id="GO:0016616">
    <property type="term" value="F:oxidoreductase activity, acting on the CH-OH group of donors, NAD or NADP as acceptor"/>
    <property type="evidence" value="ECO:0007669"/>
    <property type="project" value="TreeGrafter"/>
</dbReference>
<dbReference type="SUPFAM" id="SSF51735">
    <property type="entry name" value="NAD(P)-binding Rossmann-fold domains"/>
    <property type="match status" value="1"/>
</dbReference>
<keyword evidence="4" id="KW-1185">Reference proteome</keyword>
<dbReference type="Gene3D" id="3.40.50.720">
    <property type="entry name" value="NAD(P)-binding Rossmann-like Domain"/>
    <property type="match status" value="1"/>
</dbReference>
<dbReference type="Pfam" id="PF00106">
    <property type="entry name" value="adh_short"/>
    <property type="match status" value="1"/>
</dbReference>
<dbReference type="AlphaFoldDB" id="A0A0N1HG51"/>
<evidence type="ECO:0000313" key="4">
    <source>
        <dbReference type="Proteomes" id="UP000038010"/>
    </source>
</evidence>
<dbReference type="PANTHER" id="PTHR44229:SF4">
    <property type="entry name" value="15-HYDROXYPROSTAGLANDIN DEHYDROGENASE [NAD(+)]"/>
    <property type="match status" value="1"/>
</dbReference>
<dbReference type="STRING" id="1664694.A0A0N1HG51"/>
<proteinExistence type="inferred from homology"/>
<evidence type="ECO:0000313" key="3">
    <source>
        <dbReference type="EMBL" id="KPI44433.1"/>
    </source>
</evidence>
<comment type="similarity">
    <text evidence="1">Belongs to the short-chain dehydrogenases/reductases (SDR) family.</text>
</comment>
<reference evidence="3 4" key="1">
    <citation type="submission" date="2015-06" db="EMBL/GenBank/DDBJ databases">
        <title>Draft genome of the ant-associated black yeast Phialophora attae CBS 131958.</title>
        <authorList>
            <person name="Moreno L.F."/>
            <person name="Stielow B.J."/>
            <person name="de Hoog S."/>
            <person name="Vicente V.A."/>
            <person name="Weiss V.A."/>
            <person name="de Vries M."/>
            <person name="Cruz L.M."/>
            <person name="Souza E.M."/>
        </authorList>
    </citation>
    <scope>NUCLEOTIDE SEQUENCE [LARGE SCALE GENOMIC DNA]</scope>
    <source>
        <strain evidence="3 4">CBS 131958</strain>
    </source>
</reference>
<dbReference type="InterPro" id="IPR002347">
    <property type="entry name" value="SDR_fam"/>
</dbReference>
<protein>
    <submittedName>
        <fullName evidence="3">5'-hydroxyaverantin dehydrogenase</fullName>
    </submittedName>
</protein>
<keyword evidence="2" id="KW-0560">Oxidoreductase</keyword>
<dbReference type="RefSeq" id="XP_018004396.1">
    <property type="nucleotide sequence ID" value="XM_018148797.1"/>
</dbReference>
<gene>
    <name evidence="3" type="ORF">AB675_8358</name>
</gene>
<dbReference type="VEuPathDB" id="FungiDB:AB675_8358"/>